<dbReference type="OrthoDB" id="9775734at2"/>
<evidence type="ECO:0008006" key="3">
    <source>
        <dbReference type="Google" id="ProtNLM"/>
    </source>
</evidence>
<keyword evidence="2" id="KW-1185">Reference proteome</keyword>
<reference evidence="1 2" key="1">
    <citation type="journal article" date="2015" name="Genome Announc.">
        <title>Genome Sequence of 'Candidatus Thioglobus singularis' Strain PS1, a Mixotroph from the SUP05 Clade of Marine Gammaproteobacteria.</title>
        <authorList>
            <person name="Marshall K.T."/>
            <person name="Morris R.M."/>
        </authorList>
    </citation>
    <scope>NUCLEOTIDE SEQUENCE [LARGE SCALE GENOMIC DNA]</scope>
    <source>
        <strain evidence="1 2">PS1</strain>
    </source>
</reference>
<dbReference type="Proteomes" id="UP000068905">
    <property type="component" value="Chromosome"/>
</dbReference>
<dbReference type="RefSeq" id="WP_053820745.1">
    <property type="nucleotide sequence ID" value="NZ_CP006911.1"/>
</dbReference>
<dbReference type="STRING" id="1125411.W908_08675"/>
<name>A0A0M4LEN4_9GAMM</name>
<gene>
    <name evidence="1" type="ORF">W908_08675</name>
</gene>
<accession>A0A0M4LEN4</accession>
<sequence>MQLAGPISMMKTSLADGEAKYSLPIGSETVDMNALVGRQIELSFQQEITCSNCGKKTNKSFSQGYCFPCARSLARCDMCIMKPETCHHHLGTCREPEWGLTNCFSPHIVYLANSSGIKVGITRKTNTPGRWIDQGAVCALPILEVKTRLDSGKIEMALKSYVADKTNWRTMLKNEVKDIDLVEAKNGLLAKIPSLVNELQARDLKGEIINIRYPVLKYPTKIVSLNFDKTPLISGVLQGIKGQYLLLDGGVLNLRKFSSYHLIINS</sequence>
<dbReference type="KEGG" id="tsn:W908_08675"/>
<evidence type="ECO:0000313" key="1">
    <source>
        <dbReference type="EMBL" id="ALE02569.1"/>
    </source>
</evidence>
<proteinExistence type="predicted"/>
<dbReference type="Pfam" id="PF10977">
    <property type="entry name" value="DUF2797"/>
    <property type="match status" value="1"/>
</dbReference>
<dbReference type="EMBL" id="CP006911">
    <property type="protein sequence ID" value="ALE02569.1"/>
    <property type="molecule type" value="Genomic_DNA"/>
</dbReference>
<dbReference type="InterPro" id="IPR021246">
    <property type="entry name" value="DUF2797"/>
</dbReference>
<dbReference type="PATRIC" id="fig|1125411.7.peg.1703"/>
<evidence type="ECO:0000313" key="2">
    <source>
        <dbReference type="Proteomes" id="UP000068905"/>
    </source>
</evidence>
<protein>
    <recommendedName>
        <fullName evidence="3">DUF2797 domain-containing protein</fullName>
    </recommendedName>
</protein>
<dbReference type="AlphaFoldDB" id="A0A0M4LEN4"/>
<organism evidence="1 2">
    <name type="scientific">Candidatus Pseudothioglobus singularis PS1</name>
    <dbReference type="NCBI Taxonomy" id="1125411"/>
    <lineage>
        <taxon>Bacteria</taxon>
        <taxon>Pseudomonadati</taxon>
        <taxon>Pseudomonadota</taxon>
        <taxon>Gammaproteobacteria</taxon>
        <taxon>Candidatus Pseudothioglobaceae</taxon>
        <taxon>Candidatus Pseudothioglobus</taxon>
    </lineage>
</organism>